<evidence type="ECO:0000256" key="2">
    <source>
        <dbReference type="ARBA" id="ARBA00022448"/>
    </source>
</evidence>
<reference evidence="11 12" key="1">
    <citation type="submission" date="2023-11" db="EMBL/GenBank/DDBJ databases">
        <title>Halocaridina rubra genome assembly.</title>
        <authorList>
            <person name="Smith C."/>
        </authorList>
    </citation>
    <scope>NUCLEOTIDE SEQUENCE [LARGE SCALE GENOMIC DNA]</scope>
    <source>
        <strain evidence="11">EP-1</strain>
        <tissue evidence="11">Whole</tissue>
    </source>
</reference>
<keyword evidence="7 8" id="KW-0407">Ion channel</keyword>
<feature type="transmembrane region" description="Helical" evidence="9">
    <location>
        <begin position="160"/>
        <end position="188"/>
    </location>
</feature>
<keyword evidence="12" id="KW-1185">Reference proteome</keyword>
<gene>
    <name evidence="11" type="ORF">SK128_027907</name>
</gene>
<feature type="transmembrane region" description="Helical" evidence="9">
    <location>
        <begin position="90"/>
        <end position="109"/>
    </location>
</feature>
<evidence type="ECO:0000313" key="12">
    <source>
        <dbReference type="Proteomes" id="UP001381693"/>
    </source>
</evidence>
<feature type="transmembrane region" description="Helical" evidence="9">
    <location>
        <begin position="200"/>
        <end position="217"/>
    </location>
</feature>
<proteinExistence type="inferred from homology"/>
<evidence type="ECO:0000256" key="8">
    <source>
        <dbReference type="RuleBase" id="RU003857"/>
    </source>
</evidence>
<comment type="caution">
    <text evidence="11">The sequence shown here is derived from an EMBL/GenBank/DDBJ whole genome shotgun (WGS) entry which is preliminary data.</text>
</comment>
<evidence type="ECO:0000313" key="11">
    <source>
        <dbReference type="EMBL" id="KAK7071670.1"/>
    </source>
</evidence>
<evidence type="ECO:0000256" key="1">
    <source>
        <dbReference type="ARBA" id="ARBA00004141"/>
    </source>
</evidence>
<dbReference type="SUPFAM" id="SSF81324">
    <property type="entry name" value="Voltage-gated potassium channels"/>
    <property type="match status" value="2"/>
</dbReference>
<dbReference type="InterPro" id="IPR003280">
    <property type="entry name" value="2pore_dom_K_chnl"/>
</dbReference>
<dbReference type="InterPro" id="IPR013099">
    <property type="entry name" value="K_chnl_dom"/>
</dbReference>
<dbReference type="AlphaFoldDB" id="A0AAN8WSV1"/>
<feature type="domain" description="Potassium channel" evidence="10">
    <location>
        <begin position="176"/>
        <end position="220"/>
    </location>
</feature>
<protein>
    <recommendedName>
        <fullName evidence="10">Potassium channel domain-containing protein</fullName>
    </recommendedName>
</protein>
<evidence type="ECO:0000256" key="9">
    <source>
        <dbReference type="SAM" id="Phobius"/>
    </source>
</evidence>
<dbReference type="EMBL" id="JAXCGZ010014074">
    <property type="protein sequence ID" value="KAK7071670.1"/>
    <property type="molecule type" value="Genomic_DNA"/>
</dbReference>
<keyword evidence="6 9" id="KW-0472">Membrane</keyword>
<dbReference type="GO" id="GO:0022841">
    <property type="term" value="F:potassium ion leak channel activity"/>
    <property type="evidence" value="ECO:0007669"/>
    <property type="project" value="TreeGrafter"/>
</dbReference>
<keyword evidence="5 8" id="KW-0406">Ion transport</keyword>
<keyword evidence="4 9" id="KW-1133">Transmembrane helix</keyword>
<organism evidence="11 12">
    <name type="scientific">Halocaridina rubra</name>
    <name type="common">Hawaiian red shrimp</name>
    <dbReference type="NCBI Taxonomy" id="373956"/>
    <lineage>
        <taxon>Eukaryota</taxon>
        <taxon>Metazoa</taxon>
        <taxon>Ecdysozoa</taxon>
        <taxon>Arthropoda</taxon>
        <taxon>Crustacea</taxon>
        <taxon>Multicrustacea</taxon>
        <taxon>Malacostraca</taxon>
        <taxon>Eumalacostraca</taxon>
        <taxon>Eucarida</taxon>
        <taxon>Decapoda</taxon>
        <taxon>Pleocyemata</taxon>
        <taxon>Caridea</taxon>
        <taxon>Atyoidea</taxon>
        <taxon>Atyidae</taxon>
        <taxon>Halocaridina</taxon>
    </lineage>
</organism>
<evidence type="ECO:0000259" key="10">
    <source>
        <dbReference type="Pfam" id="PF07885"/>
    </source>
</evidence>
<evidence type="ECO:0000256" key="6">
    <source>
        <dbReference type="ARBA" id="ARBA00023136"/>
    </source>
</evidence>
<evidence type="ECO:0000256" key="3">
    <source>
        <dbReference type="ARBA" id="ARBA00022692"/>
    </source>
</evidence>
<feature type="domain" description="Potassium channel" evidence="10">
    <location>
        <begin position="83"/>
        <end position="142"/>
    </location>
</feature>
<dbReference type="Proteomes" id="UP001381693">
    <property type="component" value="Unassembled WGS sequence"/>
</dbReference>
<name>A0AAN8WSV1_HALRR</name>
<feature type="transmembrane region" description="Helical" evidence="9">
    <location>
        <begin position="6"/>
        <end position="28"/>
    </location>
</feature>
<accession>A0AAN8WSV1</accession>
<dbReference type="Gene3D" id="1.10.287.70">
    <property type="match status" value="1"/>
</dbReference>
<dbReference type="PANTHER" id="PTHR11003:SF345">
    <property type="entry name" value="TWIK FAMILY OF POTASSIUM CHANNELS PROTEIN 18"/>
    <property type="match status" value="1"/>
</dbReference>
<dbReference type="Pfam" id="PF07885">
    <property type="entry name" value="Ion_trans_2"/>
    <property type="match status" value="2"/>
</dbReference>
<comment type="subcellular location">
    <subcellularLocation>
        <location evidence="1">Membrane</location>
        <topology evidence="1">Multi-pass membrane protein</topology>
    </subcellularLocation>
</comment>
<dbReference type="GO" id="GO:0005886">
    <property type="term" value="C:plasma membrane"/>
    <property type="evidence" value="ECO:0007669"/>
    <property type="project" value="TreeGrafter"/>
</dbReference>
<dbReference type="GO" id="GO:0030322">
    <property type="term" value="P:stabilization of membrane potential"/>
    <property type="evidence" value="ECO:0007669"/>
    <property type="project" value="TreeGrafter"/>
</dbReference>
<dbReference type="GO" id="GO:0015271">
    <property type="term" value="F:outward rectifier potassium channel activity"/>
    <property type="evidence" value="ECO:0007669"/>
    <property type="project" value="TreeGrafter"/>
</dbReference>
<comment type="similarity">
    <text evidence="8">Belongs to the two pore domain potassium channel (TC 1.A.1.8) family.</text>
</comment>
<dbReference type="PANTHER" id="PTHR11003">
    <property type="entry name" value="POTASSIUM CHANNEL, SUBFAMILY K"/>
    <property type="match status" value="1"/>
</dbReference>
<evidence type="ECO:0000256" key="5">
    <source>
        <dbReference type="ARBA" id="ARBA00023065"/>
    </source>
</evidence>
<keyword evidence="2 8" id="KW-0813">Transport</keyword>
<dbReference type="PRINTS" id="PR01333">
    <property type="entry name" value="2POREKCHANEL"/>
</dbReference>
<evidence type="ECO:0000256" key="4">
    <source>
        <dbReference type="ARBA" id="ARBA00022989"/>
    </source>
</evidence>
<evidence type="ECO:0000256" key="7">
    <source>
        <dbReference type="ARBA" id="ARBA00023303"/>
    </source>
</evidence>
<keyword evidence="3 8" id="KW-0812">Transmembrane</keyword>
<sequence length="226" mass="25623">MMSYKQWLVLLFIYIVFMLVGAVVFLYLEIDNELAERQDILELKRKVIDLVYSLENGSRAEVVEVVQELGDNCGEDFLHIDKNKNLVWSYWNSFFFTFTVITTIGFGHMSPATPWGRIFCIVYATIGVPLNGIVIASLADLFSSKVINSRMRARAKRYESWVGIAADAALFLLPGFVVFLIIPAAILVAAEEDWNYLDSFYYAFITLTTIGFGDLVAGERGQSIFY</sequence>
<feature type="transmembrane region" description="Helical" evidence="9">
    <location>
        <begin position="115"/>
        <end position="139"/>
    </location>
</feature>